<dbReference type="GO" id="GO:0032259">
    <property type="term" value="P:methylation"/>
    <property type="evidence" value="ECO:0007669"/>
    <property type="project" value="UniProtKB-KW"/>
</dbReference>
<dbReference type="SUPFAM" id="SSF53335">
    <property type="entry name" value="S-adenosyl-L-methionine-dependent methyltransferases"/>
    <property type="match status" value="1"/>
</dbReference>
<feature type="domain" description="Methyltransferase small" evidence="7">
    <location>
        <begin position="40"/>
        <end position="126"/>
    </location>
</feature>
<proteinExistence type="inferred from homology"/>
<accession>A0ABV3ZL43</accession>
<evidence type="ECO:0000259" key="7">
    <source>
        <dbReference type="Pfam" id="PF05175"/>
    </source>
</evidence>
<comment type="catalytic activity">
    <reaction evidence="6">
        <text>adenosine(37) in tRNA1(Val) + S-adenosyl-L-methionine = N(6)-methyladenosine(37) in tRNA1(Val) + S-adenosyl-L-homocysteine + H(+)</text>
        <dbReference type="Rhea" id="RHEA:43160"/>
        <dbReference type="Rhea" id="RHEA-COMP:10369"/>
        <dbReference type="Rhea" id="RHEA-COMP:10370"/>
        <dbReference type="ChEBI" id="CHEBI:15378"/>
        <dbReference type="ChEBI" id="CHEBI:57856"/>
        <dbReference type="ChEBI" id="CHEBI:59789"/>
        <dbReference type="ChEBI" id="CHEBI:74411"/>
        <dbReference type="ChEBI" id="CHEBI:74449"/>
        <dbReference type="EC" id="2.1.1.223"/>
    </reaction>
</comment>
<dbReference type="PROSITE" id="PS00092">
    <property type="entry name" value="N6_MTASE"/>
    <property type="match status" value="1"/>
</dbReference>
<keyword evidence="5 6" id="KW-0819">tRNA processing</keyword>
<dbReference type="Pfam" id="PF05175">
    <property type="entry name" value="MTS"/>
    <property type="match status" value="1"/>
</dbReference>
<organism evidence="8 9">
    <name type="scientific">Danxiaibacter flavus</name>
    <dbReference type="NCBI Taxonomy" id="3049108"/>
    <lineage>
        <taxon>Bacteria</taxon>
        <taxon>Pseudomonadati</taxon>
        <taxon>Bacteroidota</taxon>
        <taxon>Chitinophagia</taxon>
        <taxon>Chitinophagales</taxon>
        <taxon>Chitinophagaceae</taxon>
        <taxon>Danxiaibacter</taxon>
    </lineage>
</organism>
<evidence type="ECO:0000256" key="3">
    <source>
        <dbReference type="ARBA" id="ARBA00022679"/>
    </source>
</evidence>
<dbReference type="InterPro" id="IPR007848">
    <property type="entry name" value="Small_mtfrase_dom"/>
</dbReference>
<dbReference type="PANTHER" id="PTHR47739:SF1">
    <property type="entry name" value="TRNA1(VAL) (ADENINE(37)-N6)-METHYLTRANSFERASE"/>
    <property type="match status" value="1"/>
</dbReference>
<evidence type="ECO:0000256" key="2">
    <source>
        <dbReference type="ARBA" id="ARBA00022603"/>
    </source>
</evidence>
<dbReference type="InterPro" id="IPR022882">
    <property type="entry name" value="tRNA_adenine-N6_MeTrfase"/>
</dbReference>
<evidence type="ECO:0000256" key="4">
    <source>
        <dbReference type="ARBA" id="ARBA00022691"/>
    </source>
</evidence>
<dbReference type="EMBL" id="JAULBC010000009">
    <property type="protein sequence ID" value="MEX6690548.1"/>
    <property type="molecule type" value="Genomic_DNA"/>
</dbReference>
<evidence type="ECO:0000256" key="6">
    <source>
        <dbReference type="HAMAP-Rule" id="MF_01872"/>
    </source>
</evidence>
<keyword evidence="3 6" id="KW-0808">Transferase</keyword>
<dbReference type="PROSITE" id="PS01131">
    <property type="entry name" value="RRNA_A_DIMETH"/>
    <property type="match status" value="1"/>
</dbReference>
<keyword evidence="9" id="KW-1185">Reference proteome</keyword>
<comment type="similarity">
    <text evidence="6">Belongs to the methyltransferase superfamily. tRNA (adenine-N(6)-)-methyltransferase family.</text>
</comment>
<dbReference type="HAMAP" id="MF_01872">
    <property type="entry name" value="tRNA_methyltr_YfiC"/>
    <property type="match status" value="1"/>
</dbReference>
<dbReference type="Gene3D" id="3.40.50.150">
    <property type="entry name" value="Vaccinia Virus protein VP39"/>
    <property type="match status" value="1"/>
</dbReference>
<dbReference type="EC" id="2.1.1.223" evidence="6"/>
<dbReference type="InterPro" id="IPR029063">
    <property type="entry name" value="SAM-dependent_MTases_sf"/>
</dbReference>
<dbReference type="GO" id="GO:0008168">
    <property type="term" value="F:methyltransferase activity"/>
    <property type="evidence" value="ECO:0007669"/>
    <property type="project" value="UniProtKB-KW"/>
</dbReference>
<dbReference type="InterPro" id="IPR002052">
    <property type="entry name" value="DNA_methylase_N6_adenine_CS"/>
</dbReference>
<comment type="subcellular location">
    <subcellularLocation>
        <location evidence="6">Cytoplasm</location>
    </subcellularLocation>
</comment>
<dbReference type="RefSeq" id="WP_369331961.1">
    <property type="nucleotide sequence ID" value="NZ_JAULBC010000009.1"/>
</dbReference>
<dbReference type="Proteomes" id="UP001560573">
    <property type="component" value="Unassembled WGS sequence"/>
</dbReference>
<sequence>MPNHFFKFKQFTVYQDKCAMKVCTDACLFGGWLANKADLASGKHVLDIGAGTGLLSLMLAQKLQEAKIDAVEIDLHAAEQARENFGGSDWSARLNLINMPVQELKPEIKYDLIISNPPFFENDLKSNDHKRNLALHSTALGLDELFDFVNGHLDDNGSFAVLIPYHRTQECLHLASQRSFHLAESVLVKQTPRHDFFRSMLLFRKQPSEAVENVIVIKDASNAYTDEFVGLLKNYYLHL</sequence>
<evidence type="ECO:0000256" key="1">
    <source>
        <dbReference type="ARBA" id="ARBA00022490"/>
    </source>
</evidence>
<dbReference type="InterPro" id="IPR020596">
    <property type="entry name" value="rRNA_Ade_Mease_Trfase_CS"/>
</dbReference>
<name>A0ABV3ZL43_9BACT</name>
<evidence type="ECO:0000313" key="9">
    <source>
        <dbReference type="Proteomes" id="UP001560573"/>
    </source>
</evidence>
<evidence type="ECO:0000313" key="8">
    <source>
        <dbReference type="EMBL" id="MEX6690548.1"/>
    </source>
</evidence>
<gene>
    <name evidence="8" type="ORF">QTN47_23750</name>
</gene>
<protein>
    <recommendedName>
        <fullName evidence="6">tRNA1(Val) (adenine(37)-N6)-methyltransferase</fullName>
        <ecNumber evidence="6">2.1.1.223</ecNumber>
    </recommendedName>
    <alternativeName>
        <fullName evidence="6">tRNA m6A37 methyltransferase</fullName>
    </alternativeName>
</protein>
<comment type="function">
    <text evidence="6">Specifically methylates the adenine in position 37 of tRNA(1)(Val) (anticodon cmo5UAC).</text>
</comment>
<dbReference type="InterPro" id="IPR050210">
    <property type="entry name" value="tRNA_Adenine-N(6)_MTase"/>
</dbReference>
<dbReference type="CDD" id="cd02440">
    <property type="entry name" value="AdoMet_MTases"/>
    <property type="match status" value="1"/>
</dbReference>
<evidence type="ECO:0000256" key="5">
    <source>
        <dbReference type="ARBA" id="ARBA00022694"/>
    </source>
</evidence>
<keyword evidence="2 6" id="KW-0489">Methyltransferase</keyword>
<keyword evidence="4 6" id="KW-0949">S-adenosyl-L-methionine</keyword>
<dbReference type="PANTHER" id="PTHR47739">
    <property type="entry name" value="TRNA1(VAL) (ADENINE(37)-N6)-METHYLTRANSFERASE"/>
    <property type="match status" value="1"/>
</dbReference>
<keyword evidence="1 6" id="KW-0963">Cytoplasm</keyword>
<reference evidence="8 9" key="1">
    <citation type="submission" date="2023-07" db="EMBL/GenBank/DDBJ databases">
        <authorList>
            <person name="Lian W.-H."/>
        </authorList>
    </citation>
    <scope>NUCLEOTIDE SEQUENCE [LARGE SCALE GENOMIC DNA]</scope>
    <source>
        <strain evidence="8 9">SYSU DXS3180</strain>
    </source>
</reference>
<comment type="caution">
    <text evidence="8">The sequence shown here is derived from an EMBL/GenBank/DDBJ whole genome shotgun (WGS) entry which is preliminary data.</text>
</comment>